<dbReference type="EMBL" id="JAMZEB010000002">
    <property type="protein sequence ID" value="MCP2365136.1"/>
    <property type="molecule type" value="Genomic_DNA"/>
</dbReference>
<dbReference type="Proteomes" id="UP001139648">
    <property type="component" value="Unassembled WGS sequence"/>
</dbReference>
<name>A0A9X2GU32_9ACTN</name>
<dbReference type="InterPro" id="IPR036291">
    <property type="entry name" value="NAD(P)-bd_dom_sf"/>
</dbReference>
<feature type="domain" description="NAD(P)-binding" evidence="1">
    <location>
        <begin position="8"/>
        <end position="180"/>
    </location>
</feature>
<dbReference type="Pfam" id="PF13460">
    <property type="entry name" value="NAD_binding_10"/>
    <property type="match status" value="1"/>
</dbReference>
<proteinExistence type="predicted"/>
<dbReference type="Gene3D" id="3.90.25.10">
    <property type="entry name" value="UDP-galactose 4-epimerase, domain 1"/>
    <property type="match status" value="1"/>
</dbReference>
<dbReference type="InterPro" id="IPR052718">
    <property type="entry name" value="NmrA-type_oxidoreductase"/>
</dbReference>
<dbReference type="PANTHER" id="PTHR47129:SF1">
    <property type="entry name" value="NMRA-LIKE DOMAIN-CONTAINING PROTEIN"/>
    <property type="match status" value="1"/>
</dbReference>
<evidence type="ECO:0000313" key="2">
    <source>
        <dbReference type="EMBL" id="MCP2365136.1"/>
    </source>
</evidence>
<keyword evidence="3" id="KW-1185">Reference proteome</keyword>
<reference evidence="2" key="1">
    <citation type="submission" date="2022-06" db="EMBL/GenBank/DDBJ databases">
        <title>Sequencing the genomes of 1000 actinobacteria strains.</title>
        <authorList>
            <person name="Klenk H.-P."/>
        </authorList>
    </citation>
    <scope>NUCLEOTIDE SEQUENCE</scope>
    <source>
        <strain evidence="2">DSM 46694</strain>
    </source>
</reference>
<evidence type="ECO:0000259" key="1">
    <source>
        <dbReference type="Pfam" id="PF13460"/>
    </source>
</evidence>
<dbReference type="CDD" id="cd05269">
    <property type="entry name" value="TMR_SDR_a"/>
    <property type="match status" value="1"/>
</dbReference>
<dbReference type="InterPro" id="IPR016040">
    <property type="entry name" value="NAD(P)-bd_dom"/>
</dbReference>
<dbReference type="SUPFAM" id="SSF51735">
    <property type="entry name" value="NAD(P)-binding Rossmann-fold domains"/>
    <property type="match status" value="1"/>
</dbReference>
<dbReference type="RefSeq" id="WP_253758193.1">
    <property type="nucleotide sequence ID" value="NZ_BAABKA010000005.1"/>
</dbReference>
<dbReference type="AlphaFoldDB" id="A0A9X2GU32"/>
<sequence>MSFIVTTGATGRLGGRVAALLAAAGAEQRLVSRHAGRAPRLDRATAAAASYGDREAMGQALDGASTVLFVSASESADRLGQHRTFVDAARDARVSHLVYVSFYGAAPEATFTLARDHWATEQYIRDSGLTFTFLRDNLYADFLPGMAGNDGVIRGPAGQGRVAAVAQDDIALAAADVLLAPQEHEGVTYHLTGPQALTLDEVAATISAATGRDVTYHAETVPEAYASREIYGAPGWQVEAWVSTYLAIAAGELEAVTGDIPALTGRPATSFAELLAKESYS</sequence>
<dbReference type="PANTHER" id="PTHR47129">
    <property type="entry name" value="QUINONE OXIDOREDUCTASE 2"/>
    <property type="match status" value="1"/>
</dbReference>
<protein>
    <submittedName>
        <fullName evidence="2">Uncharacterized protein YbjT (DUF2867 family)</fullName>
    </submittedName>
</protein>
<evidence type="ECO:0000313" key="3">
    <source>
        <dbReference type="Proteomes" id="UP001139648"/>
    </source>
</evidence>
<gene>
    <name evidence="2" type="ORF">HD597_012156</name>
</gene>
<organism evidence="2 3">
    <name type="scientific">Nonomuraea thailandensis</name>
    <dbReference type="NCBI Taxonomy" id="1188745"/>
    <lineage>
        <taxon>Bacteria</taxon>
        <taxon>Bacillati</taxon>
        <taxon>Actinomycetota</taxon>
        <taxon>Actinomycetes</taxon>
        <taxon>Streptosporangiales</taxon>
        <taxon>Streptosporangiaceae</taxon>
        <taxon>Nonomuraea</taxon>
    </lineage>
</organism>
<accession>A0A9X2GU32</accession>
<dbReference type="Gene3D" id="3.40.50.720">
    <property type="entry name" value="NAD(P)-binding Rossmann-like Domain"/>
    <property type="match status" value="1"/>
</dbReference>
<comment type="caution">
    <text evidence="2">The sequence shown here is derived from an EMBL/GenBank/DDBJ whole genome shotgun (WGS) entry which is preliminary data.</text>
</comment>